<keyword evidence="4" id="KW-1185">Reference proteome</keyword>
<comment type="caution">
    <text evidence="3">The sequence shown here is derived from an EMBL/GenBank/DDBJ whole genome shotgun (WGS) entry which is preliminary data.</text>
</comment>
<organism evidence="3 4">
    <name type="scientific">Ureibacillus aquaedulcis</name>
    <dbReference type="NCBI Taxonomy" id="3058421"/>
    <lineage>
        <taxon>Bacteria</taxon>
        <taxon>Bacillati</taxon>
        <taxon>Bacillota</taxon>
        <taxon>Bacilli</taxon>
        <taxon>Bacillales</taxon>
        <taxon>Caryophanaceae</taxon>
        <taxon>Ureibacillus</taxon>
    </lineage>
</organism>
<dbReference type="SUPFAM" id="SSF55383">
    <property type="entry name" value="Copper amine oxidase, domain N"/>
    <property type="match status" value="1"/>
</dbReference>
<keyword evidence="1" id="KW-0732">Signal</keyword>
<dbReference type="Pfam" id="PF07833">
    <property type="entry name" value="Cu_amine_oxidN1"/>
    <property type="match status" value="1"/>
</dbReference>
<feature type="chain" id="PRO_5045880693" evidence="1">
    <location>
        <begin position="26"/>
        <end position="416"/>
    </location>
</feature>
<name>A0ABT8GTI9_9BACL</name>
<evidence type="ECO:0000259" key="2">
    <source>
        <dbReference type="Pfam" id="PF07833"/>
    </source>
</evidence>
<feature type="signal peptide" evidence="1">
    <location>
        <begin position="1"/>
        <end position="25"/>
    </location>
</feature>
<dbReference type="Gene3D" id="3.30.457.10">
    <property type="entry name" value="Copper amine oxidase-like, N-terminal domain"/>
    <property type="match status" value="1"/>
</dbReference>
<evidence type="ECO:0000313" key="3">
    <source>
        <dbReference type="EMBL" id="MDN4494707.1"/>
    </source>
</evidence>
<gene>
    <name evidence="3" type="ORF">QYB95_14225</name>
</gene>
<dbReference type="InterPro" id="IPR036582">
    <property type="entry name" value="Mao_N_sf"/>
</dbReference>
<sequence>MKKLFTSTILTFIAFLFISVTSADAAVKVVENYLQDDNSMYAFPNKQYIHTYASPSKNSKITGTVKRNGAFMIDAKMSNGWYKTRWFTVNNTPEYIHPQDIMLVRENDTGNYPEPVYPFPNPGLVAPAPAVTVPTITSQPTDDTLSNIEAIVSTLGFAKEVSPAGIHYYHYAPDGEIVRSGGHAALEFYNIPDSKPHYGEFRLLISGWDDRQSYIKGQIEKVPAAIREILKFYYPTSYNKIYSMLYKGYETGVDMDEYLDTMFEFDNREFRVEAYHEGAQVAIFIGKEGERYTSSFALPDNVAIVKVNGSRLVTEQPAIVENGNTLVPLRGIFEALGAKVDWNKATQTITAHKGENQVSLTIGKKTAKANGATATLSIAPKVKNGTTLVPLRFISQALGAKVQWDQENEIVSIEQQ</sequence>
<evidence type="ECO:0000256" key="1">
    <source>
        <dbReference type="SAM" id="SignalP"/>
    </source>
</evidence>
<protein>
    <submittedName>
        <fullName evidence="3">Stalk domain-containing protein</fullName>
    </submittedName>
</protein>
<dbReference type="EMBL" id="JAUHTQ010000011">
    <property type="protein sequence ID" value="MDN4494707.1"/>
    <property type="molecule type" value="Genomic_DNA"/>
</dbReference>
<dbReference type="Proteomes" id="UP001172743">
    <property type="component" value="Unassembled WGS sequence"/>
</dbReference>
<accession>A0ABT8GTI9</accession>
<reference evidence="3" key="1">
    <citation type="submission" date="2023-07" db="EMBL/GenBank/DDBJ databases">
        <title>Ureibacillus sp. isolated from freshwater well.</title>
        <authorList>
            <person name="Kirdat K."/>
            <person name="Bhatt A."/>
            <person name="Teware R."/>
            <person name="Bhavsar Y."/>
            <person name="Yadav A."/>
        </authorList>
    </citation>
    <scope>NUCLEOTIDE SEQUENCE</scope>
    <source>
        <strain evidence="3">BA0131</strain>
    </source>
</reference>
<proteinExistence type="predicted"/>
<dbReference type="RefSeq" id="WP_301139004.1">
    <property type="nucleotide sequence ID" value="NZ_JAUHTQ010000011.1"/>
</dbReference>
<evidence type="ECO:0000313" key="4">
    <source>
        <dbReference type="Proteomes" id="UP001172743"/>
    </source>
</evidence>
<dbReference type="InterPro" id="IPR012854">
    <property type="entry name" value="Cu_amine_oxidase-like_N"/>
</dbReference>
<feature type="domain" description="Copper amine oxidase-like N-terminal" evidence="2">
    <location>
        <begin position="306"/>
        <end position="413"/>
    </location>
</feature>